<dbReference type="FunFam" id="3.30.70.580:FF:000001">
    <property type="entry name" value="tRNA pseudouridine synthase A"/>
    <property type="match status" value="1"/>
</dbReference>
<dbReference type="Gene3D" id="3.30.70.660">
    <property type="entry name" value="Pseudouridine synthase I, catalytic domain, C-terminal subdomain"/>
    <property type="match status" value="1"/>
</dbReference>
<dbReference type="NCBIfam" id="TIGR00071">
    <property type="entry name" value="hisT_truA"/>
    <property type="match status" value="1"/>
</dbReference>
<dbReference type="InterPro" id="IPR020094">
    <property type="entry name" value="TruA/RsuA/RluB/E/F_N"/>
</dbReference>
<dbReference type="Proteomes" id="UP000324646">
    <property type="component" value="Chromosome"/>
</dbReference>
<feature type="domain" description="Pseudouridine synthase I TruA alpha/beta" evidence="8">
    <location>
        <begin position="143"/>
        <end position="245"/>
    </location>
</feature>
<sequence length="250" mass="28490">MKNVKLTIEYDGTNFYGWQRQKYGRTVQEEIEKALKKIIKKEVKINGSGRTDAGVHALGQVANFEEEFSIPVEKIPVALNSVLPDDIAIKKAVEVSKDFHARYSAVGKKYIYKIYNGPLRSPLLRNYTYFVKDYLNKEDMKKATKFFIGEHDFKGFMASGSQVKDTVRTIYDLSIEEQDCIIRIEVKGNGFLYNMVRIIAGTLVDIGKGKINIEDLSEIIQSCKRERAGHTAPPQGLYLAEVYYEKTIIP</sequence>
<dbReference type="Pfam" id="PF01416">
    <property type="entry name" value="PseudoU_synth_1"/>
    <property type="match status" value="2"/>
</dbReference>
<dbReference type="PANTHER" id="PTHR11142">
    <property type="entry name" value="PSEUDOURIDYLATE SYNTHASE"/>
    <property type="match status" value="1"/>
</dbReference>
<comment type="catalytic activity">
    <reaction evidence="4 7">
        <text>uridine(38/39/40) in tRNA = pseudouridine(38/39/40) in tRNA</text>
        <dbReference type="Rhea" id="RHEA:22376"/>
        <dbReference type="Rhea" id="RHEA-COMP:10085"/>
        <dbReference type="Rhea" id="RHEA-COMP:10087"/>
        <dbReference type="ChEBI" id="CHEBI:65314"/>
        <dbReference type="ChEBI" id="CHEBI:65315"/>
        <dbReference type="EC" id="5.4.99.12"/>
    </reaction>
</comment>
<evidence type="ECO:0000256" key="3">
    <source>
        <dbReference type="ARBA" id="ARBA00023235"/>
    </source>
</evidence>
<dbReference type="HAMAP" id="MF_00171">
    <property type="entry name" value="TruA"/>
    <property type="match status" value="1"/>
</dbReference>
<dbReference type="GO" id="GO:0003723">
    <property type="term" value="F:RNA binding"/>
    <property type="evidence" value="ECO:0007669"/>
    <property type="project" value="InterPro"/>
</dbReference>
<gene>
    <name evidence="4 9" type="primary">truA</name>
    <name evidence="9" type="ORF">FQB35_01805</name>
</gene>
<comment type="similarity">
    <text evidence="1 4 7">Belongs to the tRNA pseudouridine synthase TruA family.</text>
</comment>
<dbReference type="InterPro" id="IPR020097">
    <property type="entry name" value="PsdUridine_synth_TruA_a/b_dom"/>
</dbReference>
<dbReference type="SUPFAM" id="SSF55120">
    <property type="entry name" value="Pseudouridine synthase"/>
    <property type="match status" value="1"/>
</dbReference>
<evidence type="ECO:0000256" key="1">
    <source>
        <dbReference type="ARBA" id="ARBA00009375"/>
    </source>
</evidence>
<organism evidence="9 10">
    <name type="scientific">Crassaminicella thermophila</name>
    <dbReference type="NCBI Taxonomy" id="2599308"/>
    <lineage>
        <taxon>Bacteria</taxon>
        <taxon>Bacillati</taxon>
        <taxon>Bacillota</taxon>
        <taxon>Clostridia</taxon>
        <taxon>Eubacteriales</taxon>
        <taxon>Clostridiaceae</taxon>
        <taxon>Crassaminicella</taxon>
    </lineage>
</organism>
<proteinExistence type="inferred from homology"/>
<dbReference type="GO" id="GO:0160147">
    <property type="term" value="F:tRNA pseudouridine(38-40) synthase activity"/>
    <property type="evidence" value="ECO:0007669"/>
    <property type="project" value="UniProtKB-EC"/>
</dbReference>
<comment type="function">
    <text evidence="4">Formation of pseudouridine at positions 38, 39 and 40 in the anticodon stem and loop of transfer RNAs.</text>
</comment>
<dbReference type="InterPro" id="IPR001406">
    <property type="entry name" value="PsdUridine_synth_TruA"/>
</dbReference>
<feature type="binding site" evidence="4 6">
    <location>
        <position position="110"/>
    </location>
    <ligand>
        <name>substrate</name>
    </ligand>
</feature>
<dbReference type="GO" id="GO:0031119">
    <property type="term" value="P:tRNA pseudouridine synthesis"/>
    <property type="evidence" value="ECO:0007669"/>
    <property type="project" value="UniProtKB-UniRule"/>
</dbReference>
<keyword evidence="2 4" id="KW-0819">tRNA processing</keyword>
<comment type="subunit">
    <text evidence="4">Homodimer.</text>
</comment>
<name>A0A5C0SAK9_CRATE</name>
<reference evidence="9 10" key="1">
    <citation type="submission" date="2019-07" db="EMBL/GenBank/DDBJ databases">
        <title>Complete genome of Crassaminicella thermophila SY095.</title>
        <authorList>
            <person name="Li X."/>
        </authorList>
    </citation>
    <scope>NUCLEOTIDE SEQUENCE [LARGE SCALE GENOMIC DNA]</scope>
    <source>
        <strain evidence="9 10">SY095</strain>
    </source>
</reference>
<evidence type="ECO:0000256" key="4">
    <source>
        <dbReference type="HAMAP-Rule" id="MF_00171"/>
    </source>
</evidence>
<evidence type="ECO:0000256" key="2">
    <source>
        <dbReference type="ARBA" id="ARBA00022694"/>
    </source>
</evidence>
<dbReference type="CDD" id="cd02570">
    <property type="entry name" value="PseudoU_synth_EcTruA"/>
    <property type="match status" value="1"/>
</dbReference>
<dbReference type="EC" id="5.4.99.12" evidence="4"/>
<evidence type="ECO:0000313" key="9">
    <source>
        <dbReference type="EMBL" id="QEK11201.1"/>
    </source>
</evidence>
<dbReference type="Gene3D" id="3.30.70.580">
    <property type="entry name" value="Pseudouridine synthase I, catalytic domain, N-terminal subdomain"/>
    <property type="match status" value="1"/>
</dbReference>
<dbReference type="InterPro" id="IPR020103">
    <property type="entry name" value="PsdUridine_synth_cat_dom_sf"/>
</dbReference>
<protein>
    <recommendedName>
        <fullName evidence="4">tRNA pseudouridine synthase A</fullName>
        <ecNumber evidence="4">5.4.99.12</ecNumber>
    </recommendedName>
    <alternativeName>
        <fullName evidence="4">tRNA pseudouridine(38-40) synthase</fullName>
    </alternativeName>
    <alternativeName>
        <fullName evidence="4">tRNA pseudouridylate synthase I</fullName>
    </alternativeName>
    <alternativeName>
        <fullName evidence="4">tRNA-uridine isomerase I</fullName>
    </alternativeName>
</protein>
<feature type="active site" description="Nucleophile" evidence="4 5">
    <location>
        <position position="52"/>
    </location>
</feature>
<dbReference type="InterPro" id="IPR020095">
    <property type="entry name" value="PsdUridine_synth_TruA_C"/>
</dbReference>
<evidence type="ECO:0000256" key="7">
    <source>
        <dbReference type="RuleBase" id="RU003792"/>
    </source>
</evidence>
<dbReference type="KEGG" id="crs:FQB35_01805"/>
<dbReference type="EMBL" id="CP042243">
    <property type="protein sequence ID" value="QEK11201.1"/>
    <property type="molecule type" value="Genomic_DNA"/>
</dbReference>
<dbReference type="AlphaFoldDB" id="A0A5C0SAK9"/>
<evidence type="ECO:0000256" key="6">
    <source>
        <dbReference type="PIRSR" id="PIRSR001430-2"/>
    </source>
</evidence>
<dbReference type="OrthoDB" id="9811823at2"/>
<feature type="domain" description="Pseudouridine synthase I TruA alpha/beta" evidence="8">
    <location>
        <begin position="8"/>
        <end position="104"/>
    </location>
</feature>
<comment type="caution">
    <text evidence="4">Lacks conserved residue(s) required for the propagation of feature annotation.</text>
</comment>
<keyword evidence="10" id="KW-1185">Reference proteome</keyword>
<keyword evidence="3 4" id="KW-0413">Isomerase</keyword>
<dbReference type="PIRSF" id="PIRSF001430">
    <property type="entry name" value="tRNA_psdUrid_synth"/>
    <property type="match status" value="1"/>
</dbReference>
<evidence type="ECO:0000256" key="5">
    <source>
        <dbReference type="PIRSR" id="PIRSR001430-1"/>
    </source>
</evidence>
<evidence type="ECO:0000313" key="10">
    <source>
        <dbReference type="Proteomes" id="UP000324646"/>
    </source>
</evidence>
<accession>A0A5C0SAK9</accession>
<evidence type="ECO:0000259" key="8">
    <source>
        <dbReference type="Pfam" id="PF01416"/>
    </source>
</evidence>
<dbReference type="RefSeq" id="WP_148808274.1">
    <property type="nucleotide sequence ID" value="NZ_CP042243.1"/>
</dbReference>
<dbReference type="PANTHER" id="PTHR11142:SF0">
    <property type="entry name" value="TRNA PSEUDOURIDINE SYNTHASE-LIKE 1"/>
    <property type="match status" value="1"/>
</dbReference>